<dbReference type="PANTHER" id="PTHR43280">
    <property type="entry name" value="ARAC-FAMILY TRANSCRIPTIONAL REGULATOR"/>
    <property type="match status" value="1"/>
</dbReference>
<dbReference type="InterPro" id="IPR018062">
    <property type="entry name" value="HTH_AraC-typ_CS"/>
</dbReference>
<keyword evidence="5" id="KW-0472">Membrane</keyword>
<keyword evidence="3" id="KW-0804">Transcription</keyword>
<evidence type="ECO:0000313" key="7">
    <source>
        <dbReference type="EMBL" id="RAV11873.1"/>
    </source>
</evidence>
<sequence length="761" mass="87959">MPTRKPFPFKRNSLFIKLLGGFVGLTALLLSFNFFTFAFFSDNLEKEIIRNNRSNLSNAVERFENHFQIIQNTVVHLYFSDKVALLNETGNSLQIDPVNQVVDEIKTITNNDFLFLDNIILQFHKNDFTIDKAGPSQTDLIFTEHYISKEYAVPFWREQLDQSYKMKLFPQADFSDKKKITNRTLLPFIIKNKAIDQFYIAAMLNAEKMFAAFYNSNQTNFYMFDEEGRQLYRSSAEPPGTGLAADFASGFTDAQDYVKRDDYYLFHKRGTLTGTTYVSVVPNTIIAGEMSRFNMVLFSMSVVAVTLSVFISVVLSIKFNNPIKQIMNAIQKHSTNSPLQSKIDEYQYIYDNVNRFMQAKKDIDGDLKRNLTQLRYFRYMRKAKSIYSGDSGLPDDDKPFYLAVFHLTATERFGMLAEKERDRAMSYIREYIHIALSERFDDPVTLQIEKDQILSLIFCEQESADLLPMLDRLKLVFDQDKDFCYFTIAVKPVLRSPSDFTAAYEETLEMVNRRKLGSETQIIVEMPSEPLVAGFTPAQEQEFLAYLQAGQETNAVSVVTRQLYRMENMDTTAQQYADFVKEIVAKTIKTMLTMNLDISSVLDAESPYRKIKECVCLQNYVELCERFLSEAIRMIVEKKEGTDPIKHLLMKYVSEHYDKDISLEMVADELGVSIHYVSKYFKEKTGMNFLDYVAELRLRKAKELLLSTKHKIQDIAEQVGYYQVNSFIRMFRKATGLSPGEYRRQRGGEDMGSGSPMENAE</sequence>
<dbReference type="EMBL" id="QMFB01000035">
    <property type="protein sequence ID" value="RAV11873.1"/>
    <property type="molecule type" value="Genomic_DNA"/>
</dbReference>
<comment type="caution">
    <text evidence="7">The sequence shown here is derived from an EMBL/GenBank/DDBJ whole genome shotgun (WGS) entry which is preliminary data.</text>
</comment>
<keyword evidence="5" id="KW-1133">Transmembrane helix</keyword>
<dbReference type="PANTHER" id="PTHR43280:SF2">
    <property type="entry name" value="HTH-TYPE TRANSCRIPTIONAL REGULATOR EXSA"/>
    <property type="match status" value="1"/>
</dbReference>
<keyword evidence="8" id="KW-1185">Reference proteome</keyword>
<dbReference type="PROSITE" id="PS00041">
    <property type="entry name" value="HTH_ARAC_FAMILY_1"/>
    <property type="match status" value="1"/>
</dbReference>
<dbReference type="GO" id="GO:0003700">
    <property type="term" value="F:DNA-binding transcription factor activity"/>
    <property type="evidence" value="ECO:0007669"/>
    <property type="project" value="InterPro"/>
</dbReference>
<dbReference type="OrthoDB" id="9799319at2"/>
<dbReference type="InterPro" id="IPR009057">
    <property type="entry name" value="Homeodomain-like_sf"/>
</dbReference>
<evidence type="ECO:0000256" key="2">
    <source>
        <dbReference type="ARBA" id="ARBA00023125"/>
    </source>
</evidence>
<keyword evidence="5" id="KW-0812">Transmembrane</keyword>
<name>A0A329LZK8_9BACL</name>
<dbReference type="SMART" id="SM00342">
    <property type="entry name" value="HTH_ARAC"/>
    <property type="match status" value="1"/>
</dbReference>
<dbReference type="Pfam" id="PF12833">
    <property type="entry name" value="HTH_18"/>
    <property type="match status" value="1"/>
</dbReference>
<evidence type="ECO:0000256" key="1">
    <source>
        <dbReference type="ARBA" id="ARBA00023015"/>
    </source>
</evidence>
<protein>
    <recommendedName>
        <fullName evidence="6">HTH araC/xylS-type domain-containing protein</fullName>
    </recommendedName>
</protein>
<dbReference type="SUPFAM" id="SSF46689">
    <property type="entry name" value="Homeodomain-like"/>
    <property type="match status" value="2"/>
</dbReference>
<dbReference type="AlphaFoldDB" id="A0A329LZK8"/>
<keyword evidence="2" id="KW-0238">DNA-binding</keyword>
<reference evidence="7 8" key="1">
    <citation type="journal article" date="2009" name="Int. J. Syst. Evol. Microbiol.">
        <title>Paenibacillus contaminans sp. nov., isolated from a contaminated laboratory plate.</title>
        <authorList>
            <person name="Chou J.H."/>
            <person name="Lee J.H."/>
            <person name="Lin M.C."/>
            <person name="Chang P.S."/>
            <person name="Arun A.B."/>
            <person name="Young C.C."/>
            <person name="Chen W.M."/>
        </authorList>
    </citation>
    <scope>NUCLEOTIDE SEQUENCE [LARGE SCALE GENOMIC DNA]</scope>
    <source>
        <strain evidence="7 8">CKOBP-6</strain>
    </source>
</reference>
<gene>
    <name evidence="7" type="ORF">DQG23_35410</name>
</gene>
<feature type="region of interest" description="Disordered" evidence="4">
    <location>
        <begin position="739"/>
        <end position="761"/>
    </location>
</feature>
<proteinExistence type="predicted"/>
<feature type="transmembrane region" description="Helical" evidence="5">
    <location>
        <begin position="14"/>
        <end position="40"/>
    </location>
</feature>
<evidence type="ECO:0000313" key="8">
    <source>
        <dbReference type="Proteomes" id="UP000250369"/>
    </source>
</evidence>
<evidence type="ECO:0000256" key="3">
    <source>
        <dbReference type="ARBA" id="ARBA00023163"/>
    </source>
</evidence>
<dbReference type="Gene3D" id="1.10.10.60">
    <property type="entry name" value="Homeodomain-like"/>
    <property type="match status" value="2"/>
</dbReference>
<evidence type="ECO:0000256" key="4">
    <source>
        <dbReference type="SAM" id="MobiDB-lite"/>
    </source>
</evidence>
<dbReference type="RefSeq" id="WP_113035768.1">
    <property type="nucleotide sequence ID" value="NZ_QMFB01000035.1"/>
</dbReference>
<dbReference type="Proteomes" id="UP000250369">
    <property type="component" value="Unassembled WGS sequence"/>
</dbReference>
<dbReference type="PRINTS" id="PR00032">
    <property type="entry name" value="HTHARAC"/>
</dbReference>
<evidence type="ECO:0000256" key="5">
    <source>
        <dbReference type="SAM" id="Phobius"/>
    </source>
</evidence>
<dbReference type="GO" id="GO:0043565">
    <property type="term" value="F:sequence-specific DNA binding"/>
    <property type="evidence" value="ECO:0007669"/>
    <property type="project" value="InterPro"/>
</dbReference>
<dbReference type="InterPro" id="IPR018060">
    <property type="entry name" value="HTH_AraC"/>
</dbReference>
<keyword evidence="1" id="KW-0805">Transcription regulation</keyword>
<organism evidence="7 8">
    <name type="scientific">Paenibacillus contaminans</name>
    <dbReference type="NCBI Taxonomy" id="450362"/>
    <lineage>
        <taxon>Bacteria</taxon>
        <taxon>Bacillati</taxon>
        <taxon>Bacillota</taxon>
        <taxon>Bacilli</taxon>
        <taxon>Bacillales</taxon>
        <taxon>Paenibacillaceae</taxon>
        <taxon>Paenibacillus</taxon>
    </lineage>
</organism>
<evidence type="ECO:0000259" key="6">
    <source>
        <dbReference type="PROSITE" id="PS01124"/>
    </source>
</evidence>
<dbReference type="InterPro" id="IPR020449">
    <property type="entry name" value="Tscrpt_reg_AraC-type_HTH"/>
</dbReference>
<feature type="transmembrane region" description="Helical" evidence="5">
    <location>
        <begin position="295"/>
        <end position="317"/>
    </location>
</feature>
<dbReference type="PROSITE" id="PS01124">
    <property type="entry name" value="HTH_ARAC_FAMILY_2"/>
    <property type="match status" value="1"/>
</dbReference>
<feature type="domain" description="HTH araC/xylS-type" evidence="6">
    <location>
        <begin position="647"/>
        <end position="745"/>
    </location>
</feature>
<accession>A0A329LZK8</accession>